<dbReference type="PANTHER" id="PTHR21461:SF69">
    <property type="entry name" value="GLYCOSYLTRANSFERASE FAMILY 92 PROTEIN"/>
    <property type="match status" value="1"/>
</dbReference>
<reference evidence="4 5" key="1">
    <citation type="submission" date="2021-12" db="EMBL/GenBank/DDBJ databases">
        <title>Sinirhodobacter sp. WL0062 is a bacterium isolated from seawater.</title>
        <authorList>
            <person name="Wang L."/>
            <person name="He W."/>
            <person name="Zhang D.-F."/>
        </authorList>
    </citation>
    <scope>NUCLEOTIDE SEQUENCE [LARGE SCALE GENOMIC DNA]</scope>
    <source>
        <strain evidence="4 5">WL0062</strain>
    </source>
</reference>
<comment type="subcellular location">
    <subcellularLocation>
        <location evidence="1">Membrane</location>
        <topology evidence="1">Single-pass membrane protein</topology>
    </subcellularLocation>
</comment>
<keyword evidence="5" id="KW-1185">Reference proteome</keyword>
<accession>A0ABS8YU76</accession>
<evidence type="ECO:0000256" key="1">
    <source>
        <dbReference type="ARBA" id="ARBA00004167"/>
    </source>
</evidence>
<protein>
    <submittedName>
        <fullName evidence="4">Glycosyltransferase family 2 protein</fullName>
    </submittedName>
</protein>
<dbReference type="RefSeq" id="WP_233675296.1">
    <property type="nucleotide sequence ID" value="NZ_JAJUOS010000001.1"/>
</dbReference>
<organism evidence="4 5">
    <name type="scientific">Rhodobacter flavimaris</name>
    <dbReference type="NCBI Taxonomy" id="2907145"/>
    <lineage>
        <taxon>Bacteria</taxon>
        <taxon>Pseudomonadati</taxon>
        <taxon>Pseudomonadota</taxon>
        <taxon>Alphaproteobacteria</taxon>
        <taxon>Rhodobacterales</taxon>
        <taxon>Rhodobacter group</taxon>
        <taxon>Rhodobacter</taxon>
    </lineage>
</organism>
<sequence length="616" mass="69223">MALFTIGMLWIGGPLSYLELLCMQSFLDAGHPVRFFTYGDVPNVPDGVEIDDAAAILPGQPFLRHTRSGSLSLHADLFRLRMLAQDDRIIWADTDAYCVAPWLPREGHYYAFQDEQNIASGVLALPHSSIALAELLASTEDPTAIPEWLPKRQRIALEAAQAAGKSVHVANMPWGAWGPTAVTHFLRKTGEVENALPSNVLYPISFRDRGKMLQPGTISLDDFGAQTTSVHFYGSRMRRMLQRRHAGLPPEGCLIDLLLKKHGIAPAQAPLPAEHKAEPTLPAARPRAKSGKQETFLAVTCMKDEGAFIPEWIAFHQAAGFDHFLIFTNDCSDGTDRMVQRLEELGIATHRDNTRGPNQRASYQIRAFRKVLNEPVYRSHDWAMILDADEYLNVHCGAKTVQDLVAAVPDADAFSLTWRVFGCGGIEHYSRGFMTEQFNRAAPLDCPRPAQAWGLKSLFRTSAFERLGTHRPLVPVGGDWDVIKWVNGSGHSMPKRYRELTRGNWRSSPDCVGYHLAQVNHYALRSRQSFLLKSLKGTVHGGIDRNLDYWQRMNRNEEEDRTISPLLPKMRDYHAKIMADPVIFKLYERACNWHEQRIRDALAIGPIAELYDELGA</sequence>
<dbReference type="EMBL" id="JAJUOS010000001">
    <property type="protein sequence ID" value="MCE5972291.1"/>
    <property type="molecule type" value="Genomic_DNA"/>
</dbReference>
<keyword evidence="2" id="KW-0812">Transmembrane</keyword>
<keyword evidence="3" id="KW-0472">Membrane</keyword>
<evidence type="ECO:0000313" key="4">
    <source>
        <dbReference type="EMBL" id="MCE5972291.1"/>
    </source>
</evidence>
<gene>
    <name evidence="4" type="ORF">LZA78_02135</name>
</gene>
<evidence type="ECO:0000256" key="2">
    <source>
        <dbReference type="ARBA" id="ARBA00022692"/>
    </source>
</evidence>
<evidence type="ECO:0000256" key="3">
    <source>
        <dbReference type="ARBA" id="ARBA00022989"/>
    </source>
</evidence>
<dbReference type="InterPro" id="IPR029044">
    <property type="entry name" value="Nucleotide-diphossugar_trans"/>
</dbReference>
<dbReference type="Proteomes" id="UP001521181">
    <property type="component" value="Unassembled WGS sequence"/>
</dbReference>
<dbReference type="SUPFAM" id="SSF53448">
    <property type="entry name" value="Nucleotide-diphospho-sugar transferases"/>
    <property type="match status" value="1"/>
</dbReference>
<comment type="caution">
    <text evidence="4">The sequence shown here is derived from an EMBL/GenBank/DDBJ whole genome shotgun (WGS) entry which is preliminary data.</text>
</comment>
<keyword evidence="3" id="KW-1133">Transmembrane helix</keyword>
<dbReference type="PANTHER" id="PTHR21461">
    <property type="entry name" value="GLYCOSYLTRANSFERASE FAMILY 92 PROTEIN"/>
    <property type="match status" value="1"/>
</dbReference>
<evidence type="ECO:0000313" key="5">
    <source>
        <dbReference type="Proteomes" id="UP001521181"/>
    </source>
</evidence>
<proteinExistence type="predicted"/>
<name>A0ABS8YU76_9RHOB</name>
<dbReference type="Pfam" id="PF13704">
    <property type="entry name" value="Glyco_tranf_2_4"/>
    <property type="match status" value="1"/>
</dbReference>